<evidence type="ECO:0000313" key="3">
    <source>
        <dbReference type="EMBL" id="PCH41975.1"/>
    </source>
</evidence>
<feature type="domain" description="Alpha/beta hydrolase fold-3" evidence="2">
    <location>
        <begin position="72"/>
        <end position="275"/>
    </location>
</feature>
<dbReference type="PANTHER" id="PTHR48081:SF33">
    <property type="entry name" value="KYNURENINE FORMAMIDASE"/>
    <property type="match status" value="1"/>
</dbReference>
<dbReference type="InterPro" id="IPR029058">
    <property type="entry name" value="AB_hydrolase_fold"/>
</dbReference>
<dbReference type="GO" id="GO:0016787">
    <property type="term" value="F:hydrolase activity"/>
    <property type="evidence" value="ECO:0007669"/>
    <property type="project" value="UniProtKB-KW"/>
</dbReference>
<dbReference type="OrthoDB" id="433474at2759"/>
<keyword evidence="1 3" id="KW-0378">Hydrolase</keyword>
<dbReference type="Proteomes" id="UP000218811">
    <property type="component" value="Unassembled WGS sequence"/>
</dbReference>
<organism evidence="3 4">
    <name type="scientific">Wolfiporia cocos (strain MD-104)</name>
    <name type="common">Brown rot fungus</name>
    <dbReference type="NCBI Taxonomy" id="742152"/>
    <lineage>
        <taxon>Eukaryota</taxon>
        <taxon>Fungi</taxon>
        <taxon>Dikarya</taxon>
        <taxon>Basidiomycota</taxon>
        <taxon>Agaricomycotina</taxon>
        <taxon>Agaricomycetes</taxon>
        <taxon>Polyporales</taxon>
        <taxon>Phaeolaceae</taxon>
        <taxon>Wolfiporia</taxon>
    </lineage>
</organism>
<evidence type="ECO:0000256" key="1">
    <source>
        <dbReference type="ARBA" id="ARBA00022801"/>
    </source>
</evidence>
<dbReference type="OMA" id="LCHANIA"/>
<proteinExistence type="predicted"/>
<dbReference type="AlphaFoldDB" id="A0A2H3JKA9"/>
<dbReference type="EMBL" id="KB468124">
    <property type="protein sequence ID" value="PCH41975.1"/>
    <property type="molecule type" value="Genomic_DNA"/>
</dbReference>
<name>A0A2H3JKA9_WOLCO</name>
<dbReference type="InterPro" id="IPR050300">
    <property type="entry name" value="GDXG_lipolytic_enzyme"/>
</dbReference>
<dbReference type="Pfam" id="PF07859">
    <property type="entry name" value="Abhydrolase_3"/>
    <property type="match status" value="1"/>
</dbReference>
<dbReference type="Gene3D" id="3.40.50.1820">
    <property type="entry name" value="alpha/beta hydrolase"/>
    <property type="match status" value="1"/>
</dbReference>
<reference evidence="3 4" key="1">
    <citation type="journal article" date="2012" name="Science">
        <title>The Paleozoic origin of enzymatic lignin decomposition reconstructed from 31 fungal genomes.</title>
        <authorList>
            <person name="Floudas D."/>
            <person name="Binder M."/>
            <person name="Riley R."/>
            <person name="Barry K."/>
            <person name="Blanchette R.A."/>
            <person name="Henrissat B."/>
            <person name="Martinez A.T."/>
            <person name="Otillar R."/>
            <person name="Spatafora J.W."/>
            <person name="Yadav J.S."/>
            <person name="Aerts A."/>
            <person name="Benoit I."/>
            <person name="Boyd A."/>
            <person name="Carlson A."/>
            <person name="Copeland A."/>
            <person name="Coutinho P.M."/>
            <person name="de Vries R.P."/>
            <person name="Ferreira P."/>
            <person name="Findley K."/>
            <person name="Foster B."/>
            <person name="Gaskell J."/>
            <person name="Glotzer D."/>
            <person name="Gorecki P."/>
            <person name="Heitman J."/>
            <person name="Hesse C."/>
            <person name="Hori C."/>
            <person name="Igarashi K."/>
            <person name="Jurgens J.A."/>
            <person name="Kallen N."/>
            <person name="Kersten P."/>
            <person name="Kohler A."/>
            <person name="Kuees U."/>
            <person name="Kumar T.K.A."/>
            <person name="Kuo A."/>
            <person name="LaButti K."/>
            <person name="Larrondo L.F."/>
            <person name="Lindquist E."/>
            <person name="Ling A."/>
            <person name="Lombard V."/>
            <person name="Lucas S."/>
            <person name="Lundell T."/>
            <person name="Martin R."/>
            <person name="McLaughlin D.J."/>
            <person name="Morgenstern I."/>
            <person name="Morin E."/>
            <person name="Murat C."/>
            <person name="Nagy L.G."/>
            <person name="Nolan M."/>
            <person name="Ohm R.A."/>
            <person name="Patyshakuliyeva A."/>
            <person name="Rokas A."/>
            <person name="Ruiz-Duenas F.J."/>
            <person name="Sabat G."/>
            <person name="Salamov A."/>
            <person name="Samejima M."/>
            <person name="Schmutz J."/>
            <person name="Slot J.C."/>
            <person name="St John F."/>
            <person name="Stenlid J."/>
            <person name="Sun H."/>
            <person name="Sun S."/>
            <person name="Syed K."/>
            <person name="Tsang A."/>
            <person name="Wiebenga A."/>
            <person name="Young D."/>
            <person name="Pisabarro A."/>
            <person name="Eastwood D.C."/>
            <person name="Martin F."/>
            <person name="Cullen D."/>
            <person name="Grigoriev I.V."/>
            <person name="Hibbett D.S."/>
        </authorList>
    </citation>
    <scope>NUCLEOTIDE SEQUENCE [LARGE SCALE GENOMIC DNA]</scope>
    <source>
        <strain evidence="3 4">MD-104</strain>
    </source>
</reference>
<evidence type="ECO:0000259" key="2">
    <source>
        <dbReference type="Pfam" id="PF07859"/>
    </source>
</evidence>
<dbReference type="PANTHER" id="PTHR48081">
    <property type="entry name" value="AB HYDROLASE SUPERFAMILY PROTEIN C4A8.06C"/>
    <property type="match status" value="1"/>
</dbReference>
<sequence>MPATEMHINSTPRTKAITDHSLPLLEANRSVIESIRRITHTYGPTDRHQLDVYMPMPSSSSEILESTKAPILLFFYGGGFSHGSRILPPLHLVHANVGAFFASRGILTVIPDYRLVPNAVHPDGSQDVCDALLWTHNHLYGQADTSRIFVLAHSAGGIHVATMLLTTSMFTPPLSEAIRGVMLLGVPFVIQNGRRGELWKAAQAYYGSTQKIFKNEPLALLRCAEAQHIKLLPPLRIALAGSEPRAITSASQSFARLYMQKGGKVESITLDGHDHLSPIFALSSGSGEEWGKDLVMWIMSHATSQQ</sequence>
<dbReference type="SUPFAM" id="SSF53474">
    <property type="entry name" value="alpha/beta-Hydrolases"/>
    <property type="match status" value="1"/>
</dbReference>
<keyword evidence="4" id="KW-1185">Reference proteome</keyword>
<dbReference type="InterPro" id="IPR013094">
    <property type="entry name" value="AB_hydrolase_3"/>
</dbReference>
<accession>A0A2H3JKA9</accession>
<evidence type="ECO:0000313" key="4">
    <source>
        <dbReference type="Proteomes" id="UP000218811"/>
    </source>
</evidence>
<dbReference type="STRING" id="742152.A0A2H3JKA9"/>
<gene>
    <name evidence="3" type="ORF">WOLCODRAFT_143814</name>
</gene>
<protein>
    <submittedName>
        <fullName evidence="3">Alpha/beta-hydrolase</fullName>
    </submittedName>
</protein>